<dbReference type="InterPro" id="IPR003594">
    <property type="entry name" value="HATPase_dom"/>
</dbReference>
<feature type="modified residue" description="4-aspartylphosphate" evidence="4">
    <location>
        <position position="662"/>
    </location>
</feature>
<feature type="domain" description="Histidine kinase" evidence="5">
    <location>
        <begin position="365"/>
        <end position="588"/>
    </location>
</feature>
<dbReference type="EMBL" id="FRDL01000001">
    <property type="protein sequence ID" value="SHN50635.1"/>
    <property type="molecule type" value="Genomic_DNA"/>
</dbReference>
<dbReference type="SMART" id="SM00387">
    <property type="entry name" value="HATPase_c"/>
    <property type="match status" value="1"/>
</dbReference>
<dbReference type="InterPro" id="IPR000014">
    <property type="entry name" value="PAS"/>
</dbReference>
<dbReference type="SUPFAM" id="SSF55785">
    <property type="entry name" value="PYP-like sensor domain (PAS domain)"/>
    <property type="match status" value="1"/>
</dbReference>
<dbReference type="STRING" id="1189325.SAMN04488119_102276"/>
<evidence type="ECO:0000259" key="6">
    <source>
        <dbReference type="PROSITE" id="PS50110"/>
    </source>
</evidence>
<evidence type="ECO:0000256" key="3">
    <source>
        <dbReference type="ARBA" id="ARBA00022553"/>
    </source>
</evidence>
<dbReference type="InterPro" id="IPR036097">
    <property type="entry name" value="HisK_dim/P_sf"/>
</dbReference>
<dbReference type="SUPFAM" id="SSF55874">
    <property type="entry name" value="ATPase domain of HSP90 chaperone/DNA topoisomerase II/histidine kinase"/>
    <property type="match status" value="1"/>
</dbReference>
<dbReference type="InterPro" id="IPR004358">
    <property type="entry name" value="Sig_transdc_His_kin-like_C"/>
</dbReference>
<dbReference type="InterPro" id="IPR036890">
    <property type="entry name" value="HATPase_C_sf"/>
</dbReference>
<dbReference type="Gene3D" id="3.40.50.2300">
    <property type="match status" value="1"/>
</dbReference>
<name>A0A1M7RWI1_9RHOB</name>
<gene>
    <name evidence="7" type="ORF">SAMN05216200_101242</name>
</gene>
<keyword evidence="3 4" id="KW-0597">Phosphoprotein</keyword>
<reference evidence="7 8" key="1">
    <citation type="submission" date="2016-12" db="EMBL/GenBank/DDBJ databases">
        <authorList>
            <person name="Song W.-J."/>
            <person name="Kurnit D.M."/>
        </authorList>
    </citation>
    <scope>NUCLEOTIDE SEQUENCE [LARGE SCALE GENOMIC DNA]</scope>
    <source>
        <strain evidence="7 8">CGMCC 1.10808</strain>
    </source>
</reference>
<dbReference type="FunFam" id="1.10.287.130:FF:000037">
    <property type="entry name" value="Hybrid sensor histidine kinase/response regulator"/>
    <property type="match status" value="1"/>
</dbReference>
<dbReference type="Proteomes" id="UP000184066">
    <property type="component" value="Unassembled WGS sequence"/>
</dbReference>
<dbReference type="Pfam" id="PF13188">
    <property type="entry name" value="PAS_8"/>
    <property type="match status" value="1"/>
</dbReference>
<sequence>MFTPEDGEGAPRRGLLATVAAATLPARRADRARAAFDALFADTPQPAALTDDDGAILAANGAFEAAFGPGAGMLDERLAAADPAAQTLARRVVYRLLRAALRERRAATETLPHGGAVWEAEAAPAAGGALWRLRPASEGGAGDLAIAGGFGVARESNGRVIVNRCLAEMVEGPVQRLEDLFETVPERPGQTVRLARPRKPGARVRVFFDAARRGADAPRVWLVQPLPEDEPEAEGGEDLLEHLPVALARLRLDGTLVSANAPARRLLGPGATPGARLDALVEGLGRPVSARIREAAAGRSSGRAEMARGRDPDREVFLQLSLTRVTFEGEPALIAVLSDATELKTLEAQFVQSQKMQAVGQLAGGVAHDFNNLLTAINGHCDLLLMRRDTNDPDHADLMQIRQNANRAAALVRQMLAFSRKQTLRPKVISLVDTLTELSHMLNRLLGERVRLHLEHEGEIGRVRVDERQFEQVIMNLVVNARDAMPEGGDVRIRTRNVTVSEEFRRDRAAVPAGDYVLIEVSDTGQGIPPDKIGKIFEPFFTTKKPGEGTGLGLSTAYGIVKQTGGFIFADSAPGQGATFSIYLPRLDEEAEEPDQPAAARPAPDLGGEGVVLLAEDEAPVRSFAARALRLRGYEVIEADSAEAALEIVREPGRRIDLVVSDVVMPGMDGPSWIRIARRTRPDLRVIFVSGYAEDAFRRSLDDLTDFSYLPKPFTLNELSKAVKDALTAAPAGG</sequence>
<dbReference type="InterPro" id="IPR013656">
    <property type="entry name" value="PAS_4"/>
</dbReference>
<organism evidence="7 8">
    <name type="scientific">Oceanicella actignis</name>
    <dbReference type="NCBI Taxonomy" id="1189325"/>
    <lineage>
        <taxon>Bacteria</taxon>
        <taxon>Pseudomonadati</taxon>
        <taxon>Pseudomonadota</taxon>
        <taxon>Alphaproteobacteria</taxon>
        <taxon>Rhodobacterales</taxon>
        <taxon>Paracoccaceae</taxon>
        <taxon>Oceanicella</taxon>
    </lineage>
</organism>
<dbReference type="PANTHER" id="PTHR43065:SF42">
    <property type="entry name" value="TWO-COMPONENT SENSOR PPRA"/>
    <property type="match status" value="1"/>
</dbReference>
<protein>
    <recommendedName>
        <fullName evidence="2">histidine kinase</fullName>
        <ecNumber evidence="2">2.7.13.3</ecNumber>
    </recommendedName>
</protein>
<dbReference type="Pfam" id="PF02518">
    <property type="entry name" value="HATPase_c"/>
    <property type="match status" value="1"/>
</dbReference>
<feature type="domain" description="Response regulatory" evidence="6">
    <location>
        <begin position="611"/>
        <end position="727"/>
    </location>
</feature>
<dbReference type="Pfam" id="PF00072">
    <property type="entry name" value="Response_reg"/>
    <property type="match status" value="1"/>
</dbReference>
<dbReference type="PROSITE" id="PS50109">
    <property type="entry name" value="HIS_KIN"/>
    <property type="match status" value="1"/>
</dbReference>
<dbReference type="RefSeq" id="WP_072745823.1">
    <property type="nucleotide sequence ID" value="NZ_FOHL01000002.1"/>
</dbReference>
<dbReference type="CDD" id="cd00082">
    <property type="entry name" value="HisKA"/>
    <property type="match status" value="1"/>
</dbReference>
<dbReference type="PRINTS" id="PR00344">
    <property type="entry name" value="BCTRLSENSOR"/>
</dbReference>
<evidence type="ECO:0000256" key="2">
    <source>
        <dbReference type="ARBA" id="ARBA00012438"/>
    </source>
</evidence>
<keyword evidence="7" id="KW-0418">Kinase</keyword>
<evidence type="ECO:0000313" key="8">
    <source>
        <dbReference type="Proteomes" id="UP000184066"/>
    </source>
</evidence>
<dbReference type="InterPro" id="IPR035965">
    <property type="entry name" value="PAS-like_dom_sf"/>
</dbReference>
<accession>A0A1M7RWI1</accession>
<dbReference type="InterPro" id="IPR005467">
    <property type="entry name" value="His_kinase_dom"/>
</dbReference>
<comment type="catalytic activity">
    <reaction evidence="1">
        <text>ATP + protein L-histidine = ADP + protein N-phospho-L-histidine.</text>
        <dbReference type="EC" id="2.7.13.3"/>
    </reaction>
</comment>
<keyword evidence="8" id="KW-1185">Reference proteome</keyword>
<dbReference type="InterPro" id="IPR011006">
    <property type="entry name" value="CheY-like_superfamily"/>
</dbReference>
<keyword evidence="7" id="KW-0808">Transferase</keyword>
<dbReference type="Pfam" id="PF08448">
    <property type="entry name" value="PAS_4"/>
    <property type="match status" value="1"/>
</dbReference>
<evidence type="ECO:0000256" key="4">
    <source>
        <dbReference type="PROSITE-ProRule" id="PRU00169"/>
    </source>
</evidence>
<proteinExistence type="predicted"/>
<dbReference type="SMART" id="SM00448">
    <property type="entry name" value="REC"/>
    <property type="match status" value="1"/>
</dbReference>
<dbReference type="GO" id="GO:0000155">
    <property type="term" value="F:phosphorelay sensor kinase activity"/>
    <property type="evidence" value="ECO:0007669"/>
    <property type="project" value="InterPro"/>
</dbReference>
<dbReference type="InterPro" id="IPR003661">
    <property type="entry name" value="HisK_dim/P_dom"/>
</dbReference>
<dbReference type="AlphaFoldDB" id="A0A1M7RWI1"/>
<dbReference type="SMART" id="SM00388">
    <property type="entry name" value="HisKA"/>
    <property type="match status" value="1"/>
</dbReference>
<dbReference type="EC" id="2.7.13.3" evidence="2"/>
<evidence type="ECO:0000256" key="1">
    <source>
        <dbReference type="ARBA" id="ARBA00000085"/>
    </source>
</evidence>
<dbReference type="Gene3D" id="3.30.450.20">
    <property type="entry name" value="PAS domain"/>
    <property type="match status" value="2"/>
</dbReference>
<dbReference type="OrthoDB" id="9796100at2"/>
<evidence type="ECO:0000259" key="5">
    <source>
        <dbReference type="PROSITE" id="PS50109"/>
    </source>
</evidence>
<dbReference type="SUPFAM" id="SSF52172">
    <property type="entry name" value="CheY-like"/>
    <property type="match status" value="1"/>
</dbReference>
<dbReference type="InterPro" id="IPR001789">
    <property type="entry name" value="Sig_transdc_resp-reg_receiver"/>
</dbReference>
<dbReference type="PANTHER" id="PTHR43065">
    <property type="entry name" value="SENSOR HISTIDINE KINASE"/>
    <property type="match status" value="1"/>
</dbReference>
<dbReference type="Pfam" id="PF00512">
    <property type="entry name" value="HisKA"/>
    <property type="match status" value="1"/>
</dbReference>
<dbReference type="PROSITE" id="PS50110">
    <property type="entry name" value="RESPONSE_REGULATORY"/>
    <property type="match status" value="1"/>
</dbReference>
<dbReference type="SUPFAM" id="SSF47384">
    <property type="entry name" value="Homodimeric domain of signal transducing histidine kinase"/>
    <property type="match status" value="1"/>
</dbReference>
<dbReference type="Gene3D" id="3.30.565.10">
    <property type="entry name" value="Histidine kinase-like ATPase, C-terminal domain"/>
    <property type="match status" value="1"/>
</dbReference>
<evidence type="ECO:0000313" key="7">
    <source>
        <dbReference type="EMBL" id="SHN50635.1"/>
    </source>
</evidence>
<dbReference type="Gene3D" id="1.10.287.130">
    <property type="match status" value="1"/>
</dbReference>